<dbReference type="InterPro" id="IPR011058">
    <property type="entry name" value="Cyanovirin-N"/>
</dbReference>
<sequence length="156" mass="16676">MTPSLNQIARLILVFAPIAAKGQASPSPTSCADGHFIGSCAYPGLRFVDHALGMYCLNDNTAVFGYNWTWLDLDKCLTNNDGKLTPSSIGDYSSSCFNCNVSYISGVHLTCDCWNMAGTNQLQASVDLNSVIYNTNGAMGCCDQLGNKTWKGPQAG</sequence>
<dbReference type="OrthoDB" id="4672515at2759"/>
<gene>
    <name evidence="3" type="ORF">CONLIGDRAFT_627315</name>
</gene>
<dbReference type="EMBL" id="KV875093">
    <property type="protein sequence ID" value="OIW35258.1"/>
    <property type="molecule type" value="Genomic_DNA"/>
</dbReference>
<dbReference type="InterPro" id="IPR036673">
    <property type="entry name" value="Cyanovirin-N_sf"/>
</dbReference>
<proteinExistence type="predicted"/>
<dbReference type="Gene3D" id="2.30.60.10">
    <property type="entry name" value="Cyanovirin-N"/>
    <property type="match status" value="1"/>
</dbReference>
<dbReference type="Proteomes" id="UP000182658">
    <property type="component" value="Unassembled WGS sequence"/>
</dbReference>
<organism evidence="3 4">
    <name type="scientific">Coniochaeta ligniaria NRRL 30616</name>
    <dbReference type="NCBI Taxonomy" id="1408157"/>
    <lineage>
        <taxon>Eukaryota</taxon>
        <taxon>Fungi</taxon>
        <taxon>Dikarya</taxon>
        <taxon>Ascomycota</taxon>
        <taxon>Pezizomycotina</taxon>
        <taxon>Sordariomycetes</taxon>
        <taxon>Sordariomycetidae</taxon>
        <taxon>Coniochaetales</taxon>
        <taxon>Coniochaetaceae</taxon>
        <taxon>Coniochaeta</taxon>
    </lineage>
</organism>
<accession>A0A1J7K4V8</accession>
<keyword evidence="1" id="KW-0732">Signal</keyword>
<keyword evidence="4" id="KW-1185">Reference proteome</keyword>
<feature type="chain" id="PRO_5013153989" description="Cyanovirin-N domain-containing protein" evidence="1">
    <location>
        <begin position="25"/>
        <end position="156"/>
    </location>
</feature>
<name>A0A1J7K4V8_9PEZI</name>
<feature type="signal peptide" evidence="1">
    <location>
        <begin position="1"/>
        <end position="24"/>
    </location>
</feature>
<evidence type="ECO:0000256" key="1">
    <source>
        <dbReference type="SAM" id="SignalP"/>
    </source>
</evidence>
<evidence type="ECO:0000259" key="2">
    <source>
        <dbReference type="Pfam" id="PF08881"/>
    </source>
</evidence>
<feature type="domain" description="Cyanovirin-N" evidence="2">
    <location>
        <begin position="49"/>
        <end position="138"/>
    </location>
</feature>
<reference evidence="3 4" key="1">
    <citation type="submission" date="2016-10" db="EMBL/GenBank/DDBJ databases">
        <title>Draft genome sequence of Coniochaeta ligniaria NRRL30616, a lignocellulolytic fungus for bioabatement of inhibitors in plant biomass hydrolysates.</title>
        <authorList>
            <consortium name="DOE Joint Genome Institute"/>
            <person name="Jimenez D.J."/>
            <person name="Hector R.E."/>
            <person name="Riley R."/>
            <person name="Sun H."/>
            <person name="Grigoriev I.V."/>
            <person name="Van Elsas J.D."/>
            <person name="Nichols N.N."/>
        </authorList>
    </citation>
    <scope>NUCLEOTIDE SEQUENCE [LARGE SCALE GENOMIC DNA]</scope>
    <source>
        <strain evidence="3 4">NRRL 30616</strain>
    </source>
</reference>
<dbReference type="InParanoid" id="A0A1J7K4V8"/>
<evidence type="ECO:0000313" key="3">
    <source>
        <dbReference type="EMBL" id="OIW35258.1"/>
    </source>
</evidence>
<evidence type="ECO:0000313" key="4">
    <source>
        <dbReference type="Proteomes" id="UP000182658"/>
    </source>
</evidence>
<dbReference type="AlphaFoldDB" id="A0A1J7K4V8"/>
<dbReference type="STRING" id="1408157.A0A1J7K4V8"/>
<dbReference type="SUPFAM" id="SSF51322">
    <property type="entry name" value="Cyanovirin-N"/>
    <property type="match status" value="1"/>
</dbReference>
<dbReference type="Pfam" id="PF08881">
    <property type="entry name" value="CVNH"/>
    <property type="match status" value="1"/>
</dbReference>
<protein>
    <recommendedName>
        <fullName evidence="2">Cyanovirin-N domain-containing protein</fullName>
    </recommendedName>
</protein>